<organism evidence="2 3">
    <name type="scientific">Durusdinium trenchii</name>
    <dbReference type="NCBI Taxonomy" id="1381693"/>
    <lineage>
        <taxon>Eukaryota</taxon>
        <taxon>Sar</taxon>
        <taxon>Alveolata</taxon>
        <taxon>Dinophyceae</taxon>
        <taxon>Suessiales</taxon>
        <taxon>Symbiodiniaceae</taxon>
        <taxon>Durusdinium</taxon>
    </lineage>
</organism>
<dbReference type="SUPFAM" id="SSF48403">
    <property type="entry name" value="Ankyrin repeat"/>
    <property type="match status" value="1"/>
</dbReference>
<dbReference type="InterPro" id="IPR036770">
    <property type="entry name" value="Ankyrin_rpt-contain_sf"/>
</dbReference>
<sequence>MMATCVAWRLEDRRGNVFDLKSRGNAEGRLFQTQAVGVPCVKGPLDECKLTSPDCGSPRSPTATPRSRTTPCRSASPYSTPPPAPRRAPPTCELTSPDCGSPRSPTATPRSRTTPCRSPSPYPTPPPAPRRAPPTPKLPVSTTRSSTSNGSGEDSVTSRAPLVDPAYVNVCGPLHKALIVGCPFQVRQVLEEDPAAADMPFMDHDFEPPICACVRLDCSVEILKLLLAHGASVNVRDVDGHTALSLLSSNSCRFRPLKGDFFDPQAAQIRQDQRMVYKAQILLDAGCPLDGPGGIGCLGWARRTGNVAMAKFLDQLKGEALHDRAPCPLARSWVADSGMTWWRSMVWAERGKESTNDAQMRRRLVALQLNDAHRERDKNDLHIYSF</sequence>
<comment type="caution">
    <text evidence="2">The sequence shown here is derived from an EMBL/GenBank/DDBJ whole genome shotgun (WGS) entry which is preliminary data.</text>
</comment>
<protein>
    <submittedName>
        <fullName evidence="2">Uncharacterized protein</fullName>
    </submittedName>
</protein>
<accession>A0ABP0KJR1</accession>
<reference evidence="2 3" key="1">
    <citation type="submission" date="2024-02" db="EMBL/GenBank/DDBJ databases">
        <authorList>
            <person name="Chen Y."/>
            <person name="Shah S."/>
            <person name="Dougan E. K."/>
            <person name="Thang M."/>
            <person name="Chan C."/>
        </authorList>
    </citation>
    <scope>NUCLEOTIDE SEQUENCE [LARGE SCALE GENOMIC DNA]</scope>
</reference>
<evidence type="ECO:0000313" key="3">
    <source>
        <dbReference type="Proteomes" id="UP001642484"/>
    </source>
</evidence>
<evidence type="ECO:0000313" key="2">
    <source>
        <dbReference type="EMBL" id="CAK9026918.1"/>
    </source>
</evidence>
<feature type="compositionally biased region" description="Pro residues" evidence="1">
    <location>
        <begin position="79"/>
        <end position="88"/>
    </location>
</feature>
<feature type="compositionally biased region" description="Pro residues" evidence="1">
    <location>
        <begin position="118"/>
        <end position="137"/>
    </location>
</feature>
<proteinExistence type="predicted"/>
<name>A0ABP0KJR1_9DINO</name>
<feature type="region of interest" description="Disordered" evidence="1">
    <location>
        <begin position="52"/>
        <end position="158"/>
    </location>
</feature>
<evidence type="ECO:0000256" key="1">
    <source>
        <dbReference type="SAM" id="MobiDB-lite"/>
    </source>
</evidence>
<dbReference type="Gene3D" id="1.25.40.20">
    <property type="entry name" value="Ankyrin repeat-containing domain"/>
    <property type="match status" value="1"/>
</dbReference>
<dbReference type="EMBL" id="CAXAMN010008890">
    <property type="protein sequence ID" value="CAK9026918.1"/>
    <property type="molecule type" value="Genomic_DNA"/>
</dbReference>
<keyword evidence="3" id="KW-1185">Reference proteome</keyword>
<feature type="compositionally biased region" description="Low complexity" evidence="1">
    <location>
        <begin position="101"/>
        <end position="117"/>
    </location>
</feature>
<dbReference type="Proteomes" id="UP001642484">
    <property type="component" value="Unassembled WGS sequence"/>
</dbReference>
<feature type="compositionally biased region" description="Polar residues" evidence="1">
    <location>
        <begin position="149"/>
        <end position="158"/>
    </location>
</feature>
<gene>
    <name evidence="2" type="ORF">CCMP2556_LOCUS16556</name>
</gene>
<feature type="compositionally biased region" description="Low complexity" evidence="1">
    <location>
        <begin position="57"/>
        <end position="78"/>
    </location>
</feature>